<name>A0A841BKN5_9ACTN</name>
<dbReference type="PANTHER" id="PTHR43798">
    <property type="entry name" value="MONOACYLGLYCEROL LIPASE"/>
    <property type="match status" value="1"/>
</dbReference>
<accession>A0A841BKN5</accession>
<evidence type="ECO:0000313" key="3">
    <source>
        <dbReference type="EMBL" id="MBB5868205.1"/>
    </source>
</evidence>
<dbReference type="PRINTS" id="PR00412">
    <property type="entry name" value="EPOXHYDRLASE"/>
</dbReference>
<dbReference type="InterPro" id="IPR050266">
    <property type="entry name" value="AB_hydrolase_sf"/>
</dbReference>
<dbReference type="SUPFAM" id="SSF53474">
    <property type="entry name" value="alpha/beta-Hydrolases"/>
    <property type="match status" value="1"/>
</dbReference>
<dbReference type="InterPro" id="IPR029058">
    <property type="entry name" value="AB_hydrolase_fold"/>
</dbReference>
<dbReference type="GO" id="GO:0016020">
    <property type="term" value="C:membrane"/>
    <property type="evidence" value="ECO:0007669"/>
    <property type="project" value="TreeGrafter"/>
</dbReference>
<sequence>MPIDVASGRRRLPRPARLITAAATAVIALLAAGATAADAVTPAPSGVRLADEPTVGRAKFNAAFTHGMVAVEGTNIHYVKGGSGPAILLIHGWPQTWWEWNTVMPGLAQNHTVIAVDLPGLGASTAPTSGYDKKTTARRLHEAVVKLGFSKVTVIGHDVGTLVAYPYARDFPNDVDRVVVVEAPLSGFGLEDVYNISFHFLFNIAPKPIPETILDTADVPTYLGMIFDSAVVPNSIDRERFYLAYSDPAKRSAGYEYYRAYAADAVDNQAHATPKIGVPVIAMGGEFIFGAGVAASFQNVASDVRTVVVPGVGHYPPEEDPAFFVNCVRYFLGDTPGTPTGALAGCAR</sequence>
<feature type="chain" id="PRO_5038798533" evidence="1">
    <location>
        <begin position="37"/>
        <end position="348"/>
    </location>
</feature>
<dbReference type="RefSeq" id="WP_184833962.1">
    <property type="nucleotide sequence ID" value="NZ_JACHMN010000002.1"/>
</dbReference>
<evidence type="ECO:0000256" key="1">
    <source>
        <dbReference type="SAM" id="SignalP"/>
    </source>
</evidence>
<proteinExistence type="predicted"/>
<evidence type="ECO:0000259" key="2">
    <source>
        <dbReference type="Pfam" id="PF00561"/>
    </source>
</evidence>
<dbReference type="InterPro" id="IPR000639">
    <property type="entry name" value="Epox_hydrolase-like"/>
</dbReference>
<dbReference type="GO" id="GO:0003824">
    <property type="term" value="F:catalytic activity"/>
    <property type="evidence" value="ECO:0007669"/>
    <property type="project" value="InterPro"/>
</dbReference>
<dbReference type="InterPro" id="IPR000073">
    <property type="entry name" value="AB_hydrolase_1"/>
</dbReference>
<dbReference type="Proteomes" id="UP000587527">
    <property type="component" value="Unassembled WGS sequence"/>
</dbReference>
<dbReference type="AlphaFoldDB" id="A0A841BKN5"/>
<feature type="domain" description="AB hydrolase-1" evidence="2">
    <location>
        <begin position="85"/>
        <end position="319"/>
    </location>
</feature>
<dbReference type="EMBL" id="JACHMN010000002">
    <property type="protein sequence ID" value="MBB5868205.1"/>
    <property type="molecule type" value="Genomic_DNA"/>
</dbReference>
<evidence type="ECO:0000313" key="4">
    <source>
        <dbReference type="Proteomes" id="UP000587527"/>
    </source>
</evidence>
<protein>
    <submittedName>
        <fullName evidence="3">Pimeloyl-ACP methyl ester carboxylesterase</fullName>
    </submittedName>
</protein>
<dbReference type="Gene3D" id="3.40.50.1820">
    <property type="entry name" value="alpha/beta hydrolase"/>
    <property type="match status" value="1"/>
</dbReference>
<dbReference type="PANTHER" id="PTHR43798:SF33">
    <property type="entry name" value="HYDROLASE, PUTATIVE (AFU_ORTHOLOGUE AFUA_2G14860)-RELATED"/>
    <property type="match status" value="1"/>
</dbReference>
<dbReference type="Pfam" id="PF00561">
    <property type="entry name" value="Abhydrolase_1"/>
    <property type="match status" value="1"/>
</dbReference>
<keyword evidence="1" id="KW-0732">Signal</keyword>
<comment type="caution">
    <text evidence="3">The sequence shown here is derived from an EMBL/GenBank/DDBJ whole genome shotgun (WGS) entry which is preliminary data.</text>
</comment>
<keyword evidence="4" id="KW-1185">Reference proteome</keyword>
<gene>
    <name evidence="3" type="ORF">F4553_001584</name>
</gene>
<feature type="signal peptide" evidence="1">
    <location>
        <begin position="1"/>
        <end position="36"/>
    </location>
</feature>
<organism evidence="3 4">
    <name type="scientific">Allocatelliglobosispora scoriae</name>
    <dbReference type="NCBI Taxonomy" id="643052"/>
    <lineage>
        <taxon>Bacteria</taxon>
        <taxon>Bacillati</taxon>
        <taxon>Actinomycetota</taxon>
        <taxon>Actinomycetes</taxon>
        <taxon>Micromonosporales</taxon>
        <taxon>Micromonosporaceae</taxon>
        <taxon>Allocatelliglobosispora</taxon>
    </lineage>
</organism>
<reference evidence="3 4" key="1">
    <citation type="submission" date="2020-08" db="EMBL/GenBank/DDBJ databases">
        <title>Sequencing the genomes of 1000 actinobacteria strains.</title>
        <authorList>
            <person name="Klenk H.-P."/>
        </authorList>
    </citation>
    <scope>NUCLEOTIDE SEQUENCE [LARGE SCALE GENOMIC DNA]</scope>
    <source>
        <strain evidence="3 4">DSM 45362</strain>
    </source>
</reference>